<evidence type="ECO:0000313" key="2">
    <source>
        <dbReference type="Proteomes" id="UP000291189"/>
    </source>
</evidence>
<dbReference type="AlphaFoldDB" id="A0A4Q5J8A1"/>
<dbReference type="Proteomes" id="UP000291189">
    <property type="component" value="Unassembled WGS sequence"/>
</dbReference>
<proteinExistence type="predicted"/>
<protein>
    <submittedName>
        <fullName evidence="1">Uncharacterized protein</fullName>
    </submittedName>
</protein>
<evidence type="ECO:0000313" key="1">
    <source>
        <dbReference type="EMBL" id="RYU13895.1"/>
    </source>
</evidence>
<keyword evidence="2" id="KW-1185">Reference proteome</keyword>
<sequence length="192" mass="20073">MRSRTRTHAALLVMLAVVVAGLSAWPAAGLNSSMTTKSDPIDDLEALKGGKSANASVRKATDLTSVAFGSGVGRSSFKLRWCTRKASSPSLSPGTSYAYKAIVAYPGAAVMVGEIIVYVSPDGVRTGTVGLQGSSASVRSKVDSNCVTASVPVAAFPSHVSRLQLAMGTEIVNFSPRFTLMDHGPARWIDLR</sequence>
<comment type="caution">
    <text evidence="1">The sequence shown here is derived from an EMBL/GenBank/DDBJ whole genome shotgun (WGS) entry which is preliminary data.</text>
</comment>
<dbReference type="EMBL" id="SDPU01000013">
    <property type="protein sequence ID" value="RYU13895.1"/>
    <property type="molecule type" value="Genomic_DNA"/>
</dbReference>
<gene>
    <name evidence="1" type="ORF">ETU37_05055</name>
</gene>
<name>A0A4Q5J8A1_9ACTN</name>
<accession>A0A4Q5J8A1</accession>
<reference evidence="1 2" key="1">
    <citation type="submission" date="2019-01" db="EMBL/GenBank/DDBJ databases">
        <title>Nocardioides guangzhouensis sp. nov., an actinobacterium isolated from soil.</title>
        <authorList>
            <person name="Fu Y."/>
            <person name="Cai Y."/>
            <person name="Lin Z."/>
            <person name="Chen P."/>
        </authorList>
    </citation>
    <scope>NUCLEOTIDE SEQUENCE [LARGE SCALE GENOMIC DNA]</scope>
    <source>
        <strain evidence="1 2">NBRC 105384</strain>
    </source>
</reference>
<organism evidence="1 2">
    <name type="scientific">Nocardioides iriomotensis</name>
    <dbReference type="NCBI Taxonomy" id="715784"/>
    <lineage>
        <taxon>Bacteria</taxon>
        <taxon>Bacillati</taxon>
        <taxon>Actinomycetota</taxon>
        <taxon>Actinomycetes</taxon>
        <taxon>Propionibacteriales</taxon>
        <taxon>Nocardioidaceae</taxon>
        <taxon>Nocardioides</taxon>
    </lineage>
</organism>
<dbReference type="RefSeq" id="WP_129985961.1">
    <property type="nucleotide sequence ID" value="NZ_SDPU01000013.1"/>
</dbReference>